<dbReference type="SUPFAM" id="SSF53383">
    <property type="entry name" value="PLP-dependent transferases"/>
    <property type="match status" value="1"/>
</dbReference>
<keyword evidence="4" id="KW-0032">Aminotransferase</keyword>
<dbReference type="GO" id="GO:0008483">
    <property type="term" value="F:transaminase activity"/>
    <property type="evidence" value="ECO:0007669"/>
    <property type="project" value="UniProtKB-KW"/>
</dbReference>
<gene>
    <name evidence="4" type="ORF">VO56_00655</name>
</gene>
<accession>A0A0D5ZIM4</accession>
<sequence length="386" mass="42946">MIDNTKIRKSFPVANQITYFDSAALVLKPQVAIDAITNFYQNISISSRTADTSRGNLVNQTIIKVRKMVANLLDGQTEEIIFTSGTTESINLFCYMYQEQVGKGDVILVSAYNHSSNIIPWLELGKRSGAQIIISENLIDDYDKYKPKLVSISHETNNFHIDYDLDLLVSKTKQDGVILFCDAAQSISHQKVSLDVFDVIVFSTNKFYGPTGMGVLAVKSNLLKNLKPAKFGGGSVSAIQKNGVWIARNGANFFEPGTPDIAGFFMFEKSLEFFNSVGYEQTQAILTDLSNYLHKKLSELKNVALFSKPGDFIALINVKDVNAQDVATYLGTKEIYTIAGIFCAPYLRNIKDSYSYLRISLGIYNNYEDIDKLVEAIANGGDFYAF</sequence>
<name>A0A0D5ZIM4_9BACT</name>
<dbReference type="PATRIC" id="fig|29556.3.peg.129"/>
<dbReference type="InterPro" id="IPR015422">
    <property type="entry name" value="PyrdxlP-dep_Trfase_small"/>
</dbReference>
<proteinExistence type="predicted"/>
<dbReference type="PANTHER" id="PTHR43586:SF8">
    <property type="entry name" value="CYSTEINE DESULFURASE 1, CHLOROPLASTIC"/>
    <property type="match status" value="1"/>
</dbReference>
<evidence type="ECO:0000256" key="1">
    <source>
        <dbReference type="ARBA" id="ARBA00001933"/>
    </source>
</evidence>
<evidence type="ECO:0000313" key="5">
    <source>
        <dbReference type="Proteomes" id="UP000032722"/>
    </source>
</evidence>
<dbReference type="Pfam" id="PF00266">
    <property type="entry name" value="Aminotran_5"/>
    <property type="match status" value="1"/>
</dbReference>
<dbReference type="HOGENOM" id="CLU_003433_2_5_14"/>
<evidence type="ECO:0000313" key="4">
    <source>
        <dbReference type="EMBL" id="AKA49788.1"/>
    </source>
</evidence>
<dbReference type="InterPro" id="IPR015421">
    <property type="entry name" value="PyrdxlP-dep_Trfase_major"/>
</dbReference>
<dbReference type="InterPro" id="IPR000192">
    <property type="entry name" value="Aminotrans_V_dom"/>
</dbReference>
<keyword evidence="4" id="KW-0808">Transferase</keyword>
<dbReference type="AlphaFoldDB" id="A0A0D5ZIM4"/>
<protein>
    <submittedName>
        <fullName evidence="4">Aminotransferase class V</fullName>
    </submittedName>
</protein>
<keyword evidence="2" id="KW-0663">Pyridoxal phosphate</keyword>
<comment type="cofactor">
    <cofactor evidence="1">
        <name>pyridoxal 5'-phosphate</name>
        <dbReference type="ChEBI" id="CHEBI:597326"/>
    </cofactor>
</comment>
<dbReference type="Gene3D" id="3.40.640.10">
    <property type="entry name" value="Type I PLP-dependent aspartate aminotransferase-like (Major domain)"/>
    <property type="match status" value="1"/>
</dbReference>
<dbReference type="EMBL" id="CP011021">
    <property type="protein sequence ID" value="AKA49788.1"/>
    <property type="molecule type" value="Genomic_DNA"/>
</dbReference>
<dbReference type="PANTHER" id="PTHR43586">
    <property type="entry name" value="CYSTEINE DESULFURASE"/>
    <property type="match status" value="1"/>
</dbReference>
<feature type="domain" description="Aminotransferase class V" evidence="3">
    <location>
        <begin position="18"/>
        <end position="373"/>
    </location>
</feature>
<dbReference type="KEGG" id="mgb:VO56_00655"/>
<dbReference type="Proteomes" id="UP000032722">
    <property type="component" value="Chromosome"/>
</dbReference>
<evidence type="ECO:0000259" key="3">
    <source>
        <dbReference type="Pfam" id="PF00266"/>
    </source>
</evidence>
<evidence type="ECO:0000256" key="2">
    <source>
        <dbReference type="ARBA" id="ARBA00022898"/>
    </source>
</evidence>
<reference evidence="4 5" key="1">
    <citation type="journal article" date="2015" name="Genome Announc.">
        <title>Complete Genome Sequence of Mycoplasma meleagridis, a Possible Emerging Pathogen in Chickens.</title>
        <authorList>
            <person name="Abolnik C."/>
        </authorList>
    </citation>
    <scope>NUCLEOTIDE SEQUENCE [LARGE SCALE GENOMIC DNA]</scope>
    <source>
        <strain evidence="4 5">B2096 8B</strain>
    </source>
</reference>
<dbReference type="InterPro" id="IPR015424">
    <property type="entry name" value="PyrdxlP-dep_Trfase"/>
</dbReference>
<dbReference type="Gene3D" id="3.90.1150.10">
    <property type="entry name" value="Aspartate Aminotransferase, domain 1"/>
    <property type="match status" value="1"/>
</dbReference>
<organism evidence="5">
    <name type="scientific">Mycoplasmopsis gallinacea</name>
    <dbReference type="NCBI Taxonomy" id="29556"/>
    <lineage>
        <taxon>Bacteria</taxon>
        <taxon>Bacillati</taxon>
        <taxon>Mycoplasmatota</taxon>
        <taxon>Mycoplasmoidales</taxon>
        <taxon>Metamycoplasmataceae</taxon>
        <taxon>Mycoplasmopsis</taxon>
    </lineage>
</organism>